<feature type="non-terminal residue" evidence="2">
    <location>
        <position position="1"/>
    </location>
</feature>
<gene>
    <name evidence="2" type="ORF">S06H3_59470</name>
</gene>
<organism evidence="2">
    <name type="scientific">marine sediment metagenome</name>
    <dbReference type="NCBI Taxonomy" id="412755"/>
    <lineage>
        <taxon>unclassified sequences</taxon>
        <taxon>metagenomes</taxon>
        <taxon>ecological metagenomes</taxon>
    </lineage>
</organism>
<evidence type="ECO:0000256" key="1">
    <source>
        <dbReference type="SAM" id="MobiDB-lite"/>
    </source>
</evidence>
<protein>
    <submittedName>
        <fullName evidence="2">Uncharacterized protein</fullName>
    </submittedName>
</protein>
<proteinExistence type="predicted"/>
<dbReference type="AlphaFoldDB" id="X1NZT4"/>
<comment type="caution">
    <text evidence="2">The sequence shown here is derived from an EMBL/GenBank/DDBJ whole genome shotgun (WGS) entry which is preliminary data.</text>
</comment>
<sequence>IHRNNLYLPEEEEEQKVKGAKYPQNACFQQ</sequence>
<feature type="region of interest" description="Disordered" evidence="1">
    <location>
        <begin position="1"/>
        <end position="22"/>
    </location>
</feature>
<accession>X1NZT4</accession>
<name>X1NZT4_9ZZZZ</name>
<dbReference type="EMBL" id="BARV01038643">
    <property type="protein sequence ID" value="GAI49547.1"/>
    <property type="molecule type" value="Genomic_DNA"/>
</dbReference>
<evidence type="ECO:0000313" key="2">
    <source>
        <dbReference type="EMBL" id="GAI49547.1"/>
    </source>
</evidence>
<reference evidence="2" key="1">
    <citation type="journal article" date="2014" name="Front. Microbiol.">
        <title>High frequency of phylogenetically diverse reductive dehalogenase-homologous genes in deep subseafloor sedimentary metagenomes.</title>
        <authorList>
            <person name="Kawai M."/>
            <person name="Futagami T."/>
            <person name="Toyoda A."/>
            <person name="Takaki Y."/>
            <person name="Nishi S."/>
            <person name="Hori S."/>
            <person name="Arai W."/>
            <person name="Tsubouchi T."/>
            <person name="Morono Y."/>
            <person name="Uchiyama I."/>
            <person name="Ito T."/>
            <person name="Fujiyama A."/>
            <person name="Inagaki F."/>
            <person name="Takami H."/>
        </authorList>
    </citation>
    <scope>NUCLEOTIDE SEQUENCE</scope>
    <source>
        <strain evidence="2">Expedition CK06-06</strain>
    </source>
</reference>